<sequence length="489" mass="53121">MGGDVVESRDGKVTYEGGSRKCMVVREGLGAEELLKMVRKMTGSDMSEEKLWYSLKYDREILVAIEVDSDLEVIFKGNDEHGYIYIAGNAGLVRAAVCEARVRDTGEGKQIARSGRKCNDGEEVGEEHGNNETGVKRSLGVEGGEQPASRLRLGGDTIEMSNDDEISVASEDAGDEEVTEEDDAGDKGVAAEQCGDGNKRKGCADGNDVNDNNGVGERIEQKLADTYKKMGCIAAVECYSLMLGECNVELTNSCRLVVKLGQWQMRGLPCCHALAIIAKANIWVYSYVHPIYKTVTQKVIYNQLVHPIETHDMAVVDGKTGLVVGGMNWMRTTTDAYYPPTMADTRAGHRRSEESCKPRTRKCSGAQNAVKLAIQGARAIILELISMQVTKVHVCADGHGGDAWHASVYIYLAKVQTCVRDCIMPTMGSAAGVGDVVRCPLPSFCAGILRRSAAVFCVSGTAAVFPPTPVRHTQCYNNEYHSRHPVKHG</sequence>
<organism evidence="2 3">
    <name type="scientific">Carnegiea gigantea</name>
    <dbReference type="NCBI Taxonomy" id="171969"/>
    <lineage>
        <taxon>Eukaryota</taxon>
        <taxon>Viridiplantae</taxon>
        <taxon>Streptophyta</taxon>
        <taxon>Embryophyta</taxon>
        <taxon>Tracheophyta</taxon>
        <taxon>Spermatophyta</taxon>
        <taxon>Magnoliopsida</taxon>
        <taxon>eudicotyledons</taxon>
        <taxon>Gunneridae</taxon>
        <taxon>Pentapetalae</taxon>
        <taxon>Caryophyllales</taxon>
        <taxon>Cactineae</taxon>
        <taxon>Cactaceae</taxon>
        <taxon>Cactoideae</taxon>
        <taxon>Echinocereeae</taxon>
        <taxon>Carnegiea</taxon>
    </lineage>
</organism>
<feature type="region of interest" description="Disordered" evidence="1">
    <location>
        <begin position="113"/>
        <end position="191"/>
    </location>
</feature>
<proteinExistence type="predicted"/>
<dbReference type="EMBL" id="JAKOGI010000698">
    <property type="protein sequence ID" value="KAJ8431304.1"/>
    <property type="molecule type" value="Genomic_DNA"/>
</dbReference>
<keyword evidence="3" id="KW-1185">Reference proteome</keyword>
<evidence type="ECO:0000313" key="3">
    <source>
        <dbReference type="Proteomes" id="UP001153076"/>
    </source>
</evidence>
<dbReference type="Proteomes" id="UP001153076">
    <property type="component" value="Unassembled WGS sequence"/>
</dbReference>
<protein>
    <submittedName>
        <fullName evidence="2">Uncharacterized protein</fullName>
    </submittedName>
</protein>
<comment type="caution">
    <text evidence="2">The sequence shown here is derived from an EMBL/GenBank/DDBJ whole genome shotgun (WGS) entry which is preliminary data.</text>
</comment>
<feature type="compositionally biased region" description="Acidic residues" evidence="1">
    <location>
        <begin position="161"/>
        <end position="184"/>
    </location>
</feature>
<dbReference type="AlphaFoldDB" id="A0A9Q1JUN7"/>
<accession>A0A9Q1JUN7</accession>
<evidence type="ECO:0000256" key="1">
    <source>
        <dbReference type="SAM" id="MobiDB-lite"/>
    </source>
</evidence>
<dbReference type="OrthoDB" id="1939383at2759"/>
<gene>
    <name evidence="2" type="ORF">Cgig2_018376</name>
</gene>
<name>A0A9Q1JUN7_9CARY</name>
<reference evidence="2" key="1">
    <citation type="submission" date="2022-04" db="EMBL/GenBank/DDBJ databases">
        <title>Carnegiea gigantea Genome sequencing and assembly v2.</title>
        <authorList>
            <person name="Copetti D."/>
            <person name="Sanderson M.J."/>
            <person name="Burquez A."/>
            <person name="Wojciechowski M.F."/>
        </authorList>
    </citation>
    <scope>NUCLEOTIDE SEQUENCE</scope>
    <source>
        <strain evidence="2">SGP5-SGP5p</strain>
        <tissue evidence="2">Aerial part</tissue>
    </source>
</reference>
<evidence type="ECO:0000313" key="2">
    <source>
        <dbReference type="EMBL" id="KAJ8431304.1"/>
    </source>
</evidence>